<organism evidence="1">
    <name type="scientific">marine sediment metagenome</name>
    <dbReference type="NCBI Taxonomy" id="412755"/>
    <lineage>
        <taxon>unclassified sequences</taxon>
        <taxon>metagenomes</taxon>
        <taxon>ecological metagenomes</taxon>
    </lineage>
</organism>
<reference evidence="1" key="1">
    <citation type="journal article" date="2015" name="Nature">
        <title>Complex archaea that bridge the gap between prokaryotes and eukaryotes.</title>
        <authorList>
            <person name="Spang A."/>
            <person name="Saw J.H."/>
            <person name="Jorgensen S.L."/>
            <person name="Zaremba-Niedzwiedzka K."/>
            <person name="Martijn J."/>
            <person name="Lind A.E."/>
            <person name="van Eijk R."/>
            <person name="Schleper C."/>
            <person name="Guy L."/>
            <person name="Ettema T.J."/>
        </authorList>
    </citation>
    <scope>NUCLEOTIDE SEQUENCE</scope>
</reference>
<dbReference type="AlphaFoldDB" id="A0A0F9QHV1"/>
<comment type="caution">
    <text evidence="1">The sequence shown here is derived from an EMBL/GenBank/DDBJ whole genome shotgun (WGS) entry which is preliminary data.</text>
</comment>
<evidence type="ECO:0000313" key="1">
    <source>
        <dbReference type="EMBL" id="KKN36602.1"/>
    </source>
</evidence>
<proteinExistence type="predicted"/>
<sequence length="226" mass="26587">MIPNNYWSKWIPYDYAHFSYLDYHPSLDWAYANISLSSYDEAFIWGELNISPRINNTLTIAEKMVEIRGHYKFTFDVIDPLAGVTQVNTTRSTVQDLNDYFYEFKKQGICEGAYFVPADTKSERGRLKIKERLNNSDKCKTPFNNERIERGVKTYLPTLWVLAPCKQARISLKSWREEKGKPTVAYSHHCTGIEFLMKDTKFRAPLRVTERVPDRVMPSYFQGRRR</sequence>
<accession>A0A0F9QHV1</accession>
<name>A0A0F9QHV1_9ZZZZ</name>
<gene>
    <name evidence="1" type="ORF">LCGC14_0771890</name>
</gene>
<protein>
    <submittedName>
        <fullName evidence="1">Uncharacterized protein</fullName>
    </submittedName>
</protein>
<dbReference type="EMBL" id="LAZR01001955">
    <property type="protein sequence ID" value="KKN36602.1"/>
    <property type="molecule type" value="Genomic_DNA"/>
</dbReference>